<evidence type="ECO:0000256" key="7">
    <source>
        <dbReference type="ARBA" id="ARBA00022833"/>
    </source>
</evidence>
<dbReference type="Pfam" id="PF13639">
    <property type="entry name" value="zf-RING_2"/>
    <property type="match status" value="1"/>
</dbReference>
<dbReference type="GO" id="GO:0008270">
    <property type="term" value="F:zinc ion binding"/>
    <property type="evidence" value="ECO:0007669"/>
    <property type="project" value="UniProtKB-KW"/>
</dbReference>
<name>A0AAV3RT33_LITER</name>
<evidence type="ECO:0000313" key="10">
    <source>
        <dbReference type="EMBL" id="GAA0156892.1"/>
    </source>
</evidence>
<keyword evidence="3" id="KW-0808">Transferase</keyword>
<dbReference type="GO" id="GO:0061630">
    <property type="term" value="F:ubiquitin protein ligase activity"/>
    <property type="evidence" value="ECO:0007669"/>
    <property type="project" value="UniProtKB-EC"/>
</dbReference>
<keyword evidence="5 8" id="KW-0863">Zinc-finger</keyword>
<dbReference type="AlphaFoldDB" id="A0AAV3RT33"/>
<comment type="catalytic activity">
    <reaction evidence="1">
        <text>S-ubiquitinyl-[E2 ubiquitin-conjugating enzyme]-L-cysteine + [acceptor protein]-L-lysine = [E2 ubiquitin-conjugating enzyme]-L-cysteine + N(6)-ubiquitinyl-[acceptor protein]-L-lysine.</text>
        <dbReference type="EC" id="2.3.2.27"/>
    </reaction>
</comment>
<proteinExistence type="predicted"/>
<dbReference type="GO" id="GO:0016567">
    <property type="term" value="P:protein ubiquitination"/>
    <property type="evidence" value="ECO:0007669"/>
    <property type="project" value="TreeGrafter"/>
</dbReference>
<dbReference type="PANTHER" id="PTHR15710">
    <property type="entry name" value="E3 UBIQUITIN-PROTEIN LIGASE PRAJA"/>
    <property type="match status" value="1"/>
</dbReference>
<comment type="caution">
    <text evidence="11">The sequence shown here is derived from an EMBL/GenBank/DDBJ whole genome shotgun (WGS) entry which is preliminary data.</text>
</comment>
<organism evidence="11 12">
    <name type="scientific">Lithospermum erythrorhizon</name>
    <name type="common">Purple gromwell</name>
    <name type="synonym">Lithospermum officinale var. erythrorhizon</name>
    <dbReference type="NCBI Taxonomy" id="34254"/>
    <lineage>
        <taxon>Eukaryota</taxon>
        <taxon>Viridiplantae</taxon>
        <taxon>Streptophyta</taxon>
        <taxon>Embryophyta</taxon>
        <taxon>Tracheophyta</taxon>
        <taxon>Spermatophyta</taxon>
        <taxon>Magnoliopsida</taxon>
        <taxon>eudicotyledons</taxon>
        <taxon>Gunneridae</taxon>
        <taxon>Pentapetalae</taxon>
        <taxon>asterids</taxon>
        <taxon>lamiids</taxon>
        <taxon>Boraginales</taxon>
        <taxon>Boraginaceae</taxon>
        <taxon>Boraginoideae</taxon>
        <taxon>Lithospermeae</taxon>
        <taxon>Lithospermum</taxon>
    </lineage>
</organism>
<evidence type="ECO:0000256" key="5">
    <source>
        <dbReference type="ARBA" id="ARBA00022771"/>
    </source>
</evidence>
<sequence>MSSSHRPRVIINGTQRTRTYHYYWCRRCQRSIRTTTTNPSELWCPRCFHQVRHELDITNPRLLSHTNSLEPSSNARLLDSLAQLLDPPPARRRGREDDDNHSRHRSWIILQFIGPDQLPNQIQSPNSVRLSNDDTNLEGLIQELTQNDRPGPLPAPRTAIETLPTVMITPTHLSNDPHCPVCKDEFEIGVEVKELPCKHFYHMNCIIPWLHIHNTCPVCRSEVQDNYAGNFRDEEELEDDLSWNWSDHILSLWPINHLSNWIFRLLNHSGSISGASNEGSSWWRFRPI</sequence>
<evidence type="ECO:0000313" key="11">
    <source>
        <dbReference type="EMBL" id="GAA0184858.1"/>
    </source>
</evidence>
<dbReference type="PANTHER" id="PTHR15710:SF18">
    <property type="entry name" value="RING-TYPE E3 UBIQUITIN TRANSFERASE"/>
    <property type="match status" value="1"/>
</dbReference>
<accession>A0AAV3RT33</accession>
<reference evidence="11 12" key="1">
    <citation type="submission" date="2024-01" db="EMBL/GenBank/DDBJ databases">
        <title>The complete chloroplast genome sequence of Lithospermum erythrorhizon: insights into the phylogenetic relationship among Boraginaceae species and the maternal lineages of purple gromwells.</title>
        <authorList>
            <person name="Okada T."/>
            <person name="Watanabe K."/>
        </authorList>
    </citation>
    <scope>NUCLEOTIDE SEQUENCE [LARGE SCALE GENOMIC DNA]</scope>
</reference>
<evidence type="ECO:0000256" key="4">
    <source>
        <dbReference type="ARBA" id="ARBA00022723"/>
    </source>
</evidence>
<gene>
    <name evidence="10" type="ORF">LIER_14277</name>
    <name evidence="11" type="ORF">LIER_32146</name>
</gene>
<protein>
    <recommendedName>
        <fullName evidence="2">RING-type E3 ubiquitin transferase</fullName>
        <ecNumber evidence="2">2.3.2.27</ecNumber>
    </recommendedName>
</protein>
<keyword evidence="4" id="KW-0479">Metal-binding</keyword>
<dbReference type="EC" id="2.3.2.27" evidence="2"/>
<dbReference type="SMART" id="SM00184">
    <property type="entry name" value="RING"/>
    <property type="match status" value="1"/>
</dbReference>
<dbReference type="Gene3D" id="3.30.40.10">
    <property type="entry name" value="Zinc/RING finger domain, C3HC4 (zinc finger)"/>
    <property type="match status" value="1"/>
</dbReference>
<dbReference type="InterPro" id="IPR013083">
    <property type="entry name" value="Znf_RING/FYVE/PHD"/>
</dbReference>
<keyword evidence="11" id="KW-0436">Ligase</keyword>
<evidence type="ECO:0000256" key="2">
    <source>
        <dbReference type="ARBA" id="ARBA00012483"/>
    </source>
</evidence>
<evidence type="ECO:0000256" key="1">
    <source>
        <dbReference type="ARBA" id="ARBA00000900"/>
    </source>
</evidence>
<dbReference type="FunFam" id="3.30.40.10:FF:000022">
    <property type="entry name" value="E3 ubiquitin-protein ligase RING1-like"/>
    <property type="match status" value="1"/>
</dbReference>
<dbReference type="Proteomes" id="UP001454036">
    <property type="component" value="Unassembled WGS sequence"/>
</dbReference>
<evidence type="ECO:0000256" key="6">
    <source>
        <dbReference type="ARBA" id="ARBA00022786"/>
    </source>
</evidence>
<dbReference type="EMBL" id="BAABME010002974">
    <property type="protein sequence ID" value="GAA0156892.1"/>
    <property type="molecule type" value="Genomic_DNA"/>
</dbReference>
<dbReference type="InterPro" id="IPR001841">
    <property type="entry name" value="Znf_RING"/>
</dbReference>
<dbReference type="PROSITE" id="PS50089">
    <property type="entry name" value="ZF_RING_2"/>
    <property type="match status" value="1"/>
</dbReference>
<evidence type="ECO:0000313" key="12">
    <source>
        <dbReference type="Proteomes" id="UP001454036"/>
    </source>
</evidence>
<dbReference type="GO" id="GO:0005737">
    <property type="term" value="C:cytoplasm"/>
    <property type="evidence" value="ECO:0007669"/>
    <property type="project" value="TreeGrafter"/>
</dbReference>
<evidence type="ECO:0000256" key="8">
    <source>
        <dbReference type="PROSITE-ProRule" id="PRU00175"/>
    </source>
</evidence>
<evidence type="ECO:0000259" key="9">
    <source>
        <dbReference type="PROSITE" id="PS50089"/>
    </source>
</evidence>
<keyword evidence="7" id="KW-0862">Zinc</keyword>
<dbReference type="GO" id="GO:0016874">
    <property type="term" value="F:ligase activity"/>
    <property type="evidence" value="ECO:0007669"/>
    <property type="project" value="UniProtKB-KW"/>
</dbReference>
<dbReference type="SUPFAM" id="SSF57850">
    <property type="entry name" value="RING/U-box"/>
    <property type="match status" value="1"/>
</dbReference>
<evidence type="ECO:0000256" key="3">
    <source>
        <dbReference type="ARBA" id="ARBA00022679"/>
    </source>
</evidence>
<feature type="domain" description="RING-type" evidence="9">
    <location>
        <begin position="179"/>
        <end position="220"/>
    </location>
</feature>
<dbReference type="EMBL" id="BAABME010012224">
    <property type="protein sequence ID" value="GAA0184858.1"/>
    <property type="molecule type" value="Genomic_DNA"/>
</dbReference>
<keyword evidence="12" id="KW-1185">Reference proteome</keyword>
<keyword evidence="6" id="KW-0833">Ubl conjugation pathway</keyword>